<protein>
    <recommendedName>
        <fullName evidence="3">Methyltransferase domain-containing protein</fullName>
    </recommendedName>
</protein>
<feature type="compositionally biased region" description="Polar residues" evidence="2">
    <location>
        <begin position="244"/>
        <end position="259"/>
    </location>
</feature>
<dbReference type="EMBL" id="JAACJP010000009">
    <property type="protein sequence ID" value="KAF5382161.1"/>
    <property type="molecule type" value="Genomic_DNA"/>
</dbReference>
<reference evidence="4 5" key="1">
    <citation type="journal article" date="2020" name="ISME J.">
        <title>Uncovering the hidden diversity of litter-decomposition mechanisms in mushroom-forming fungi.</title>
        <authorList>
            <person name="Floudas D."/>
            <person name="Bentzer J."/>
            <person name="Ahren D."/>
            <person name="Johansson T."/>
            <person name="Persson P."/>
            <person name="Tunlid A."/>
        </authorList>
    </citation>
    <scope>NUCLEOTIDE SEQUENCE [LARGE SCALE GENOMIC DNA]</scope>
    <source>
        <strain evidence="4 5">CBS 661.87</strain>
    </source>
</reference>
<feature type="region of interest" description="Disordered" evidence="2">
    <location>
        <begin position="244"/>
        <end position="288"/>
    </location>
</feature>
<proteinExistence type="inferred from homology"/>
<dbReference type="InterPro" id="IPR029063">
    <property type="entry name" value="SAM-dependent_MTases_sf"/>
</dbReference>
<feature type="region of interest" description="Disordered" evidence="2">
    <location>
        <begin position="332"/>
        <end position="354"/>
    </location>
</feature>
<dbReference type="PANTHER" id="PTHR43832">
    <property type="match status" value="1"/>
</dbReference>
<dbReference type="Proteomes" id="UP000565441">
    <property type="component" value="Unassembled WGS sequence"/>
</dbReference>
<keyword evidence="5" id="KW-1185">Reference proteome</keyword>
<dbReference type="InterPro" id="IPR041698">
    <property type="entry name" value="Methyltransf_25"/>
</dbReference>
<evidence type="ECO:0000256" key="2">
    <source>
        <dbReference type="SAM" id="MobiDB-lite"/>
    </source>
</evidence>
<gene>
    <name evidence="4" type="ORF">D9615_004452</name>
</gene>
<evidence type="ECO:0000259" key="3">
    <source>
        <dbReference type="Pfam" id="PF13649"/>
    </source>
</evidence>
<dbReference type="Gene3D" id="3.40.50.150">
    <property type="entry name" value="Vaccinia Virus protein VP39"/>
    <property type="match status" value="1"/>
</dbReference>
<evidence type="ECO:0000313" key="5">
    <source>
        <dbReference type="Proteomes" id="UP000565441"/>
    </source>
</evidence>
<sequence>MVDSGPVEKNVEAVLMNAKVFRRRPGDVPYPVEHTGASSSTCDIWDNMFFQFCCQNVTMHQFDKPPAVVLDLGCGSGYWAITAARQWKNSTIVGYDVRNIQPRLFALDPYKEIAHRVKWVHGNLLDGLPFSSSHFDFVRIVNIGLGVPEDEWQNVFEEVARVMKSGGVIEVIEEDPIFPCAQPPQRASRTRPRPSQISIDLPPFNSLPSGTLSSKSTMTVMSDPWSATLDERFELNSPKSTYTLNSFTQSTAPSPQPTLSELHPYLSYTPREPSMSEPNRTPDPRDHSKLKAAWDAMLYSRFLAANPLSVLPFYLSSSFVDVKSNPPLKVLLPPNSSADGASTSRSSAESCPESATIGDYSVYPATNETCSASTRSSKSDPSATASPFGEAQCPFSMFWSTMHLANTVHKVTGCKEAIWNEYKVLYDSDGPLVTRTARPDEARAMSTKSSTRETFDDEWASWQNDMADRIGMRASLMSEFGWPEPPGERPDWRVWRSMVAKVQLSEESRSFDSSLTPSDSEHEAPNLCRTLRGWVGWKP</sequence>
<feature type="compositionally biased region" description="Polar residues" evidence="2">
    <location>
        <begin position="206"/>
        <end position="215"/>
    </location>
</feature>
<dbReference type="AlphaFoldDB" id="A0A8H5M670"/>
<evidence type="ECO:0000313" key="4">
    <source>
        <dbReference type="EMBL" id="KAF5382161.1"/>
    </source>
</evidence>
<comment type="similarity">
    <text evidence="1">Belongs to the CFA/CMAS family.</text>
</comment>
<feature type="compositionally biased region" description="Low complexity" evidence="2">
    <location>
        <begin position="336"/>
        <end position="348"/>
    </location>
</feature>
<evidence type="ECO:0000256" key="1">
    <source>
        <dbReference type="ARBA" id="ARBA00010815"/>
    </source>
</evidence>
<feature type="domain" description="Methyltransferase" evidence="3">
    <location>
        <begin position="69"/>
        <end position="167"/>
    </location>
</feature>
<feature type="region of interest" description="Disordered" evidence="2">
    <location>
        <begin position="180"/>
        <end position="215"/>
    </location>
</feature>
<name>A0A8H5M670_9AGAR</name>
<dbReference type="OrthoDB" id="2013972at2759"/>
<dbReference type="SUPFAM" id="SSF53335">
    <property type="entry name" value="S-adenosyl-L-methionine-dependent methyltransferases"/>
    <property type="match status" value="1"/>
</dbReference>
<organism evidence="4 5">
    <name type="scientific">Tricholomella constricta</name>
    <dbReference type="NCBI Taxonomy" id="117010"/>
    <lineage>
        <taxon>Eukaryota</taxon>
        <taxon>Fungi</taxon>
        <taxon>Dikarya</taxon>
        <taxon>Basidiomycota</taxon>
        <taxon>Agaricomycotina</taxon>
        <taxon>Agaricomycetes</taxon>
        <taxon>Agaricomycetidae</taxon>
        <taxon>Agaricales</taxon>
        <taxon>Tricholomatineae</taxon>
        <taxon>Lyophyllaceae</taxon>
        <taxon>Tricholomella</taxon>
    </lineage>
</organism>
<dbReference type="CDD" id="cd02440">
    <property type="entry name" value="AdoMet_MTases"/>
    <property type="match status" value="1"/>
</dbReference>
<accession>A0A8H5M670</accession>
<dbReference type="PANTHER" id="PTHR43832:SF1">
    <property type="entry name" value="S-ADENOSYL-L-METHIONINE-DEPENDENT METHYLTRANSFERASES SUPERFAMILY PROTEIN"/>
    <property type="match status" value="1"/>
</dbReference>
<dbReference type="Pfam" id="PF13649">
    <property type="entry name" value="Methyltransf_25"/>
    <property type="match status" value="1"/>
</dbReference>
<comment type="caution">
    <text evidence="4">The sequence shown here is derived from an EMBL/GenBank/DDBJ whole genome shotgun (WGS) entry which is preliminary data.</text>
</comment>